<keyword evidence="7" id="KW-0326">Glycosidase</keyword>
<dbReference type="Gene3D" id="2.60.390.10">
    <property type="entry name" value="Beta-galactosidase, domain 3"/>
    <property type="match status" value="1"/>
</dbReference>
<dbReference type="PANTHER" id="PTHR23421">
    <property type="entry name" value="BETA-GALACTOSIDASE RELATED"/>
    <property type="match status" value="1"/>
</dbReference>
<feature type="domain" description="Beta-galactosidase" evidence="9">
    <location>
        <begin position="303"/>
        <end position="486"/>
    </location>
</feature>
<dbReference type="SUPFAM" id="SSF51445">
    <property type="entry name" value="(Trans)glycosidases"/>
    <property type="match status" value="1"/>
</dbReference>
<evidence type="ECO:0000259" key="9">
    <source>
        <dbReference type="SMART" id="SM01029"/>
    </source>
</evidence>
<evidence type="ECO:0000313" key="10">
    <source>
        <dbReference type="EMBL" id="KAL0635052.1"/>
    </source>
</evidence>
<comment type="catalytic activity">
    <reaction evidence="1">
        <text>Hydrolysis of terminal non-reducing beta-D-galactose residues in beta-D-galactosides.</text>
        <dbReference type="EC" id="3.2.1.23"/>
    </reaction>
</comment>
<keyword evidence="5" id="KW-0378">Hydrolase</keyword>
<dbReference type="InterPro" id="IPR036833">
    <property type="entry name" value="BetaGal_dom3_sf"/>
</dbReference>
<dbReference type="Gene3D" id="3.20.20.80">
    <property type="entry name" value="Glycosidases"/>
    <property type="match status" value="1"/>
</dbReference>
<dbReference type="SUPFAM" id="SSF51011">
    <property type="entry name" value="Glycosyl hydrolase domain"/>
    <property type="match status" value="1"/>
</dbReference>
<accession>A0ABR3GH09</accession>
<reference evidence="10 11" key="1">
    <citation type="submission" date="2024-02" db="EMBL/GenBank/DDBJ databases">
        <title>Discinaceae phylogenomics.</title>
        <authorList>
            <person name="Dirks A.C."/>
            <person name="James T.Y."/>
        </authorList>
    </citation>
    <scope>NUCLEOTIDE SEQUENCE [LARGE SCALE GENOMIC DNA]</scope>
    <source>
        <strain evidence="10 11">ACD0624</strain>
    </source>
</reference>
<name>A0ABR3GH09_9PEZI</name>
<dbReference type="InterPro" id="IPR001944">
    <property type="entry name" value="Glycoside_Hdrlase_35"/>
</dbReference>
<dbReference type="Proteomes" id="UP001447188">
    <property type="component" value="Unassembled WGS sequence"/>
</dbReference>
<evidence type="ECO:0000256" key="6">
    <source>
        <dbReference type="ARBA" id="ARBA00023180"/>
    </source>
</evidence>
<dbReference type="Pfam" id="PF13364">
    <property type="entry name" value="BetaGal_ABD2"/>
    <property type="match status" value="2"/>
</dbReference>
<evidence type="ECO:0000256" key="1">
    <source>
        <dbReference type="ARBA" id="ARBA00001412"/>
    </source>
</evidence>
<dbReference type="SUPFAM" id="SSF49785">
    <property type="entry name" value="Galactose-binding domain-like"/>
    <property type="match status" value="2"/>
</dbReference>
<evidence type="ECO:0000256" key="5">
    <source>
        <dbReference type="ARBA" id="ARBA00022801"/>
    </source>
</evidence>
<dbReference type="InterPro" id="IPR008979">
    <property type="entry name" value="Galactose-bd-like_sf"/>
</dbReference>
<dbReference type="InterPro" id="IPR018954">
    <property type="entry name" value="Betagal_dom2"/>
</dbReference>
<protein>
    <recommendedName>
        <fullName evidence="3">beta-galactosidase</fullName>
        <ecNumber evidence="3">3.2.1.23</ecNumber>
    </recommendedName>
</protein>
<evidence type="ECO:0000256" key="2">
    <source>
        <dbReference type="ARBA" id="ARBA00009809"/>
    </source>
</evidence>
<dbReference type="InterPro" id="IPR017853">
    <property type="entry name" value="GH"/>
</dbReference>
<dbReference type="InterPro" id="IPR031330">
    <property type="entry name" value="Gly_Hdrlase_35_cat"/>
</dbReference>
<dbReference type="Gene3D" id="2.60.120.260">
    <property type="entry name" value="Galactose-binding domain-like"/>
    <property type="match status" value="2"/>
</dbReference>
<dbReference type="EMBL" id="JBBBZM010000078">
    <property type="protein sequence ID" value="KAL0635052.1"/>
    <property type="molecule type" value="Genomic_DNA"/>
</dbReference>
<sequence>MKAHGFNTFSIYGNWGYHSAAEGQLDFENTAHNPRPILELAEELGMYVIWRPGPYVNAESHSGGHAQWVTTGAYGSLRNNDKRYIDAYTPYMDTYEKLLAPYQVQNGGNLILMQVENEFSGQRIGDCKTCPPNLATIDYMEKLEAQARKNGIHVPLTHNDPNQNVKGWSTDYDSRGAVDISGVDTYPYFAYYYDYFLETTRNQPPYLPEFQGGSYNPWGGPQGGCISKQNSEFVNIMYRHNIGERVTMISVYVFFGGTNWGNIGYPLSGTSYDYAAAISETRDIGEKFWEGKALGLFINVARDLSQTERVYAGTTLTSSPNVNCSLLENPDTKSRFYVLRHTPSNGTTQDDFTINMTTSEGPLTVPQFGTASLWGLAAKILVSDFPFGKFNLLYSTAEILTAAIIDNEPILVLWVPNGEAAEFVVKGYKANMKGEILQICKGCSINLHKAASGAMVVNFIQEAGISIVQFDGFKVVMVDRGVAWKTWAPKLSKEPLAGLEMNIIVHGPRLVRKVTISKNELQLEGDTDNETDLIVHAPANIKTLTWNGKKVSKLTRKKTGTLEGTLPGPKLVEEDVLSQLNSGSWKYADSLPEIFPEYDDSKWIVANKTSTPNPKKPAYYPVLYADDYGFFHGYVIFRGRFPASRSTTGVSMNLQFGIAGGYSAYLNGKFLGSWTGSMASAGTSTWTMPAGAVKSDSENVLVILMDHNGKDQTSGALNYRGIYNVTLLGTQPASFTKWTIQGNAGGTDNIDPVRGGLLAERVGWHMNGFDSSVWPSTKTMTVTNATVTFFRKVVNFSIPEGYDVPLYIRIGSPVGQKLRVQLWVNGYQYGKYIPQVGNEIDYPVPPGVLNYNGENTFAVSVWNVQDNSPVTLSYQWMVGGIYESSFSSRFSSNEIRPAYNRKRLQYA</sequence>
<dbReference type="Pfam" id="PF01301">
    <property type="entry name" value="Glyco_hydro_35"/>
    <property type="match status" value="1"/>
</dbReference>
<dbReference type="InterPro" id="IPR037110">
    <property type="entry name" value="Betagal_dom2_sf"/>
</dbReference>
<dbReference type="Pfam" id="PF10435">
    <property type="entry name" value="BetaGal_dom2"/>
    <property type="match status" value="1"/>
</dbReference>
<keyword evidence="6" id="KW-0325">Glycoprotein</keyword>
<proteinExistence type="inferred from homology"/>
<dbReference type="EC" id="3.2.1.23" evidence="3"/>
<dbReference type="InterPro" id="IPR025972">
    <property type="entry name" value="BetaGal_dom3"/>
</dbReference>
<evidence type="ECO:0000256" key="3">
    <source>
        <dbReference type="ARBA" id="ARBA00012756"/>
    </source>
</evidence>
<dbReference type="PRINTS" id="PR00742">
    <property type="entry name" value="GLHYDRLASE35"/>
</dbReference>
<evidence type="ECO:0000313" key="11">
    <source>
        <dbReference type="Proteomes" id="UP001447188"/>
    </source>
</evidence>
<dbReference type="Pfam" id="PF13363">
    <property type="entry name" value="BetaGal_dom3"/>
    <property type="match status" value="1"/>
</dbReference>
<comment type="caution">
    <text evidence="10">The sequence shown here is derived from an EMBL/GenBank/DDBJ whole genome shotgun (WGS) entry which is preliminary data.</text>
</comment>
<dbReference type="SUPFAM" id="SSF117100">
    <property type="entry name" value="Beta-galactosidase LacA, domain 3"/>
    <property type="match status" value="1"/>
</dbReference>
<keyword evidence="4" id="KW-0732">Signal</keyword>
<comment type="similarity">
    <text evidence="2 8">Belongs to the glycosyl hydrolase 35 family.</text>
</comment>
<evidence type="ECO:0000256" key="7">
    <source>
        <dbReference type="ARBA" id="ARBA00023295"/>
    </source>
</evidence>
<dbReference type="SMART" id="SM01029">
    <property type="entry name" value="BetaGal_dom2"/>
    <property type="match status" value="1"/>
</dbReference>
<keyword evidence="11" id="KW-1185">Reference proteome</keyword>
<dbReference type="InterPro" id="IPR025300">
    <property type="entry name" value="BetaGal_jelly_roll_dom"/>
</dbReference>
<dbReference type="Gene3D" id="2.102.20.10">
    <property type="entry name" value="Beta-galactosidase, domain 2"/>
    <property type="match status" value="1"/>
</dbReference>
<evidence type="ECO:0000256" key="4">
    <source>
        <dbReference type="ARBA" id="ARBA00022729"/>
    </source>
</evidence>
<gene>
    <name evidence="10" type="ORF">Q9L58_005981</name>
</gene>
<evidence type="ECO:0000256" key="8">
    <source>
        <dbReference type="RuleBase" id="RU003679"/>
    </source>
</evidence>
<organism evidence="10 11">
    <name type="scientific">Discina gigas</name>
    <dbReference type="NCBI Taxonomy" id="1032678"/>
    <lineage>
        <taxon>Eukaryota</taxon>
        <taxon>Fungi</taxon>
        <taxon>Dikarya</taxon>
        <taxon>Ascomycota</taxon>
        <taxon>Pezizomycotina</taxon>
        <taxon>Pezizomycetes</taxon>
        <taxon>Pezizales</taxon>
        <taxon>Discinaceae</taxon>
        <taxon>Discina</taxon>
    </lineage>
</organism>